<keyword evidence="2 7" id="KW-0732">Signal</keyword>
<organism evidence="9 10">
    <name type="scientific">Dendroctonus ponderosae</name>
    <name type="common">Mountain pine beetle</name>
    <dbReference type="NCBI Taxonomy" id="77166"/>
    <lineage>
        <taxon>Eukaryota</taxon>
        <taxon>Metazoa</taxon>
        <taxon>Ecdysozoa</taxon>
        <taxon>Arthropoda</taxon>
        <taxon>Hexapoda</taxon>
        <taxon>Insecta</taxon>
        <taxon>Pterygota</taxon>
        <taxon>Neoptera</taxon>
        <taxon>Endopterygota</taxon>
        <taxon>Coleoptera</taxon>
        <taxon>Polyphaga</taxon>
        <taxon>Cucujiformia</taxon>
        <taxon>Curculionidae</taxon>
        <taxon>Scolytinae</taxon>
        <taxon>Dendroctonus</taxon>
    </lineage>
</organism>
<dbReference type="Proteomes" id="UP000019118">
    <property type="component" value="Unassembled WGS sequence"/>
</dbReference>
<dbReference type="AlphaFoldDB" id="A0AAR5PE85"/>
<evidence type="ECO:0000256" key="1">
    <source>
        <dbReference type="ARBA" id="ARBA00022670"/>
    </source>
</evidence>
<dbReference type="InterPro" id="IPR022700">
    <property type="entry name" value="CLIP"/>
</dbReference>
<feature type="domain" description="Clip" evidence="8">
    <location>
        <begin position="38"/>
        <end position="81"/>
    </location>
</feature>
<evidence type="ECO:0000256" key="6">
    <source>
        <dbReference type="SAM" id="MobiDB-lite"/>
    </source>
</evidence>
<name>A0AAR5PE85_DENPD</name>
<dbReference type="GO" id="GO:0006508">
    <property type="term" value="P:proteolysis"/>
    <property type="evidence" value="ECO:0007669"/>
    <property type="project" value="UniProtKB-KW"/>
</dbReference>
<reference evidence="10" key="1">
    <citation type="journal article" date="2013" name="Genome Biol.">
        <title>Draft genome of the mountain pine beetle, Dendroctonus ponderosae Hopkins, a major forest pest.</title>
        <authorList>
            <person name="Keeling C.I."/>
            <person name="Yuen M.M."/>
            <person name="Liao N.Y."/>
            <person name="Docking T.R."/>
            <person name="Chan S.K."/>
            <person name="Taylor G.A."/>
            <person name="Palmquist D.L."/>
            <person name="Jackman S.D."/>
            <person name="Nguyen A."/>
            <person name="Li M."/>
            <person name="Henderson H."/>
            <person name="Janes J.K."/>
            <person name="Zhao Y."/>
            <person name="Pandoh P."/>
            <person name="Moore R."/>
            <person name="Sperling F.A."/>
            <person name="Huber D.P."/>
            <person name="Birol I."/>
            <person name="Jones S.J."/>
            <person name="Bohlmann J."/>
        </authorList>
    </citation>
    <scope>NUCLEOTIDE SEQUENCE</scope>
</reference>
<dbReference type="Pfam" id="PF12032">
    <property type="entry name" value="CLIP"/>
    <property type="match status" value="1"/>
</dbReference>
<protein>
    <recommendedName>
        <fullName evidence="8">Clip domain-containing protein</fullName>
    </recommendedName>
</protein>
<keyword evidence="1" id="KW-0645">Protease</keyword>
<dbReference type="EnsemblMetazoa" id="XM_019903805.1">
    <property type="protein sequence ID" value="XP_019759364.1"/>
    <property type="gene ID" value="LOC109537199"/>
</dbReference>
<dbReference type="KEGG" id="dpa:109537199"/>
<proteinExistence type="predicted"/>
<keyword evidence="10" id="KW-1185">Reference proteome</keyword>
<evidence type="ECO:0000256" key="4">
    <source>
        <dbReference type="ARBA" id="ARBA00022825"/>
    </source>
</evidence>
<sequence length="158" mass="17668">MSFSRIFVRLLLLSLGVLIPITSGNPTWFRICRPDQDCIRLTDCTSYMNFIRNIGPLTKASIAFLKQQECGFDGSFPKVCCFHTRLAVAGSSQNSEQSTTARVEFTTKPAGRGSNSMGSEDKPAFGAPEGAREHLKKKKMEALNEAFAQMDFFMFRQH</sequence>
<dbReference type="GeneID" id="109537199"/>
<evidence type="ECO:0000313" key="9">
    <source>
        <dbReference type="EnsemblMetazoa" id="XP_019759364.1"/>
    </source>
</evidence>
<dbReference type="Gene3D" id="3.30.1640.30">
    <property type="match status" value="1"/>
</dbReference>
<evidence type="ECO:0000256" key="7">
    <source>
        <dbReference type="SAM" id="SignalP"/>
    </source>
</evidence>
<evidence type="ECO:0000256" key="2">
    <source>
        <dbReference type="ARBA" id="ARBA00022729"/>
    </source>
</evidence>
<feature type="region of interest" description="Disordered" evidence="6">
    <location>
        <begin position="107"/>
        <end position="136"/>
    </location>
</feature>
<keyword evidence="5" id="KW-1015">Disulfide bond</keyword>
<evidence type="ECO:0000259" key="8">
    <source>
        <dbReference type="Pfam" id="PF12032"/>
    </source>
</evidence>
<evidence type="ECO:0000256" key="5">
    <source>
        <dbReference type="ARBA" id="ARBA00023157"/>
    </source>
</evidence>
<dbReference type="InterPro" id="IPR038565">
    <property type="entry name" value="CLIP_sf"/>
</dbReference>
<evidence type="ECO:0000256" key="3">
    <source>
        <dbReference type="ARBA" id="ARBA00022801"/>
    </source>
</evidence>
<dbReference type="GO" id="GO:0008236">
    <property type="term" value="F:serine-type peptidase activity"/>
    <property type="evidence" value="ECO:0007669"/>
    <property type="project" value="UniProtKB-KW"/>
</dbReference>
<evidence type="ECO:0000313" key="10">
    <source>
        <dbReference type="Proteomes" id="UP000019118"/>
    </source>
</evidence>
<keyword evidence="4" id="KW-0720">Serine protease</keyword>
<keyword evidence="3" id="KW-0378">Hydrolase</keyword>
<accession>A0AAR5PE85</accession>
<reference evidence="9" key="2">
    <citation type="submission" date="2024-08" db="UniProtKB">
        <authorList>
            <consortium name="EnsemblMetazoa"/>
        </authorList>
    </citation>
    <scope>IDENTIFICATION</scope>
</reference>
<feature type="signal peptide" evidence="7">
    <location>
        <begin position="1"/>
        <end position="24"/>
    </location>
</feature>
<feature type="chain" id="PRO_5043580122" description="Clip domain-containing protein" evidence="7">
    <location>
        <begin position="25"/>
        <end position="158"/>
    </location>
</feature>